<dbReference type="PROSITE" id="PS00678">
    <property type="entry name" value="WD_REPEATS_1"/>
    <property type="match status" value="6"/>
</dbReference>
<feature type="repeat" description="WD" evidence="3">
    <location>
        <begin position="886"/>
        <end position="918"/>
    </location>
</feature>
<feature type="repeat" description="WD" evidence="3">
    <location>
        <begin position="796"/>
        <end position="829"/>
    </location>
</feature>
<dbReference type="SUPFAM" id="SSF47413">
    <property type="entry name" value="lambda repressor-like DNA-binding domains"/>
    <property type="match status" value="1"/>
</dbReference>
<dbReference type="STRING" id="67331.SAMN04490357_7443"/>
<dbReference type="PROSITE" id="PS50294">
    <property type="entry name" value="WD_REPEATS_REGION"/>
    <property type="match status" value="7"/>
</dbReference>
<dbReference type="InterPro" id="IPR049052">
    <property type="entry name" value="nSTAND1"/>
</dbReference>
<dbReference type="Pfam" id="PF00400">
    <property type="entry name" value="WD40"/>
    <property type="match status" value="7"/>
</dbReference>
<dbReference type="InterPro" id="IPR001680">
    <property type="entry name" value="WD40_rpt"/>
</dbReference>
<dbReference type="InterPro" id="IPR019775">
    <property type="entry name" value="WD40_repeat_CS"/>
</dbReference>
<feature type="domain" description="HTH cro/C1-type" evidence="4">
    <location>
        <begin position="21"/>
        <end position="77"/>
    </location>
</feature>
<dbReference type="AlphaFoldDB" id="A0A1H5HCM8"/>
<dbReference type="PROSITE" id="PS50082">
    <property type="entry name" value="WD_REPEATS_2"/>
    <property type="match status" value="7"/>
</dbReference>
<gene>
    <name evidence="5" type="ORF">SAMN04490357_7443</name>
</gene>
<dbReference type="Gene3D" id="2.130.10.10">
    <property type="entry name" value="YVTN repeat-like/Quinoprotein amine dehydrogenase"/>
    <property type="match status" value="3"/>
</dbReference>
<dbReference type="SMART" id="SM00530">
    <property type="entry name" value="HTH_XRE"/>
    <property type="match status" value="1"/>
</dbReference>
<proteinExistence type="predicted"/>
<keyword evidence="2" id="KW-0677">Repeat</keyword>
<organism evidence="5 6">
    <name type="scientific">Streptomyces misionensis</name>
    <dbReference type="NCBI Taxonomy" id="67331"/>
    <lineage>
        <taxon>Bacteria</taxon>
        <taxon>Bacillati</taxon>
        <taxon>Actinomycetota</taxon>
        <taxon>Actinomycetes</taxon>
        <taxon>Kitasatosporales</taxon>
        <taxon>Streptomycetaceae</taxon>
        <taxon>Streptomyces</taxon>
    </lineage>
</organism>
<dbReference type="PANTHER" id="PTHR19879:SF9">
    <property type="entry name" value="TRANSCRIPTION INITIATION FACTOR TFIID SUBUNIT 5"/>
    <property type="match status" value="1"/>
</dbReference>
<feature type="repeat" description="WD" evidence="3">
    <location>
        <begin position="616"/>
        <end position="649"/>
    </location>
</feature>
<dbReference type="InterPro" id="IPR036322">
    <property type="entry name" value="WD40_repeat_dom_sf"/>
</dbReference>
<dbReference type="CDD" id="cd00093">
    <property type="entry name" value="HTH_XRE"/>
    <property type="match status" value="1"/>
</dbReference>
<dbReference type="SUPFAM" id="SSF50978">
    <property type="entry name" value="WD40 repeat-like"/>
    <property type="match status" value="1"/>
</dbReference>
<dbReference type="InterPro" id="IPR027417">
    <property type="entry name" value="P-loop_NTPase"/>
</dbReference>
<evidence type="ECO:0000313" key="6">
    <source>
        <dbReference type="Proteomes" id="UP000182375"/>
    </source>
</evidence>
<evidence type="ECO:0000256" key="2">
    <source>
        <dbReference type="ARBA" id="ARBA00022737"/>
    </source>
</evidence>
<evidence type="ECO:0000256" key="1">
    <source>
        <dbReference type="ARBA" id="ARBA00022574"/>
    </source>
</evidence>
<name>A0A1H5HCM8_9ACTN</name>
<feature type="repeat" description="WD" evidence="3">
    <location>
        <begin position="841"/>
        <end position="882"/>
    </location>
</feature>
<dbReference type="SMART" id="SM00320">
    <property type="entry name" value="WD40"/>
    <property type="match status" value="7"/>
</dbReference>
<dbReference type="Proteomes" id="UP000182375">
    <property type="component" value="Unassembled WGS sequence"/>
</dbReference>
<accession>A0A1H5HCM8</accession>
<dbReference type="InterPro" id="IPR001387">
    <property type="entry name" value="Cro/C1-type_HTH"/>
</dbReference>
<dbReference type="PANTHER" id="PTHR19879">
    <property type="entry name" value="TRANSCRIPTION INITIATION FACTOR TFIID"/>
    <property type="match status" value="1"/>
</dbReference>
<feature type="repeat" description="WD" evidence="3">
    <location>
        <begin position="751"/>
        <end position="792"/>
    </location>
</feature>
<dbReference type="PRINTS" id="PR00320">
    <property type="entry name" value="GPROTEINBRPT"/>
</dbReference>
<dbReference type="SUPFAM" id="SSF52540">
    <property type="entry name" value="P-loop containing nucleoside triphosphate hydrolases"/>
    <property type="match status" value="1"/>
</dbReference>
<feature type="repeat" description="WD" evidence="3">
    <location>
        <begin position="661"/>
        <end position="695"/>
    </location>
</feature>
<keyword evidence="1 3" id="KW-0853">WD repeat</keyword>
<evidence type="ECO:0000313" key="5">
    <source>
        <dbReference type="EMBL" id="SEE25660.1"/>
    </source>
</evidence>
<dbReference type="EMBL" id="FNTD01000004">
    <property type="protein sequence ID" value="SEE25660.1"/>
    <property type="molecule type" value="Genomic_DNA"/>
</dbReference>
<evidence type="ECO:0000259" key="4">
    <source>
        <dbReference type="SMART" id="SM00530"/>
    </source>
</evidence>
<dbReference type="InterPro" id="IPR015943">
    <property type="entry name" value="WD40/YVTN_repeat-like_dom_sf"/>
</dbReference>
<feature type="repeat" description="WD" evidence="3">
    <location>
        <begin position="706"/>
        <end position="747"/>
    </location>
</feature>
<evidence type="ECO:0000256" key="3">
    <source>
        <dbReference type="PROSITE-ProRule" id="PRU00221"/>
    </source>
</evidence>
<dbReference type="InterPro" id="IPR020472">
    <property type="entry name" value="WD40_PAC1"/>
</dbReference>
<dbReference type="CDD" id="cd00200">
    <property type="entry name" value="WD40"/>
    <property type="match status" value="1"/>
</dbReference>
<sequence length="958" mass="104168">MPRGERPLDAGDGPLLRFAARLRELRHKAGSPAYRQMAERAHYSVSTLSEAAAGRRLPTLAVTLAYVCACGGDPLEWERIWQETAADMDVPELPAAEPGQRAPYAGLAAFRTEDAEWFFGRERLVDQVLRRLRGQRFVVVIGASGSGKSSLLRAGLVPALEQRTVVFTPGPRPLEECAIHIAAMAGGTPGRWYEELSADPANLHRALRRTLTAEPPGSEVVLVVDQFEETFTQGTAEDAVFISALVTAARAPNSRCRVVLGVRADFYAHCTRHPDLVEVLRDAQVPVGPMSLEELRCAIVRPAVRSGLTVEGALLATLTAQAQGRPGVLPLLSHALLETWRRRRGNALTLDGFRATGGLEGALARTAETFYDGLTAAQRDVARQVFTRLTALGEGTEDTRRRMTKTELDPTPDVRVVLDRAAAARLLLLDHDRIELAHEALIRCWPRLHQWLTRDREALRIQRRLTEATDLWESLDRDPGALYRGATLAMAQHATLTPSRREQAFLRAGVEAAAIEAARGQRRTRRTRQLATLLAVLLVAAVGAVTVAVRAQQQLTRQRDTALARESSDQAVALRTTRPALAAQLSLAALRLVPGAAEQDGLISTMSVALPNDPGQAGHTQAVSSVAFRPNGGWVATGGFDHTVRLWDITDPLHPVPGPGALPHPDIVTGVAFGPDGRLLATAGRDRTVRLWDVRDVRRPVLVRTLTGHRDIVFSVAFSPDGRMLASGSYDHTVRLWNVADPSRARLLSALTGHRLNVKPVVFSPDGRLLASGSDDHTVRLWNIADGRRPRPLGVLEGHRDFVDAVAISPDGRTLASGSDDRTIRLWNIADPRRPVPLKALTGHADVVTSVAFSPDGRLLLSGSNDRTARLWDMTDPRGAHPRHVLTGHLGAVNAVAFSPNGRLLFTGSADHTAQLWQPDVAHAAALACSLRAHPTITEQQWRAHLPGVAYRPPCEHG</sequence>
<dbReference type="Pfam" id="PF20703">
    <property type="entry name" value="nSTAND1"/>
    <property type="match status" value="1"/>
</dbReference>
<reference evidence="5 6" key="1">
    <citation type="submission" date="2016-10" db="EMBL/GenBank/DDBJ databases">
        <authorList>
            <person name="de Groot N.N."/>
        </authorList>
    </citation>
    <scope>NUCLEOTIDE SEQUENCE [LARGE SCALE GENOMIC DNA]</scope>
    <source>
        <strain evidence="5 6">DSM 40306</strain>
    </source>
</reference>
<dbReference type="GO" id="GO:0003677">
    <property type="term" value="F:DNA binding"/>
    <property type="evidence" value="ECO:0007669"/>
    <property type="project" value="InterPro"/>
</dbReference>
<dbReference type="Gene3D" id="3.40.50.300">
    <property type="entry name" value="P-loop containing nucleotide triphosphate hydrolases"/>
    <property type="match status" value="1"/>
</dbReference>
<dbReference type="InterPro" id="IPR010982">
    <property type="entry name" value="Lambda_DNA-bd_dom_sf"/>
</dbReference>
<protein>
    <submittedName>
        <fullName evidence="5">WD40 repeat</fullName>
    </submittedName>
</protein>